<dbReference type="EMBL" id="JBANQN010000010">
    <property type="protein sequence ID" value="KAK6777558.1"/>
    <property type="molecule type" value="Genomic_DNA"/>
</dbReference>
<organism evidence="1 2">
    <name type="scientific">Solanum bulbocastanum</name>
    <name type="common">Wild potato</name>
    <dbReference type="NCBI Taxonomy" id="147425"/>
    <lineage>
        <taxon>Eukaryota</taxon>
        <taxon>Viridiplantae</taxon>
        <taxon>Streptophyta</taxon>
        <taxon>Embryophyta</taxon>
        <taxon>Tracheophyta</taxon>
        <taxon>Spermatophyta</taxon>
        <taxon>Magnoliopsida</taxon>
        <taxon>eudicotyledons</taxon>
        <taxon>Gunneridae</taxon>
        <taxon>Pentapetalae</taxon>
        <taxon>asterids</taxon>
        <taxon>lamiids</taxon>
        <taxon>Solanales</taxon>
        <taxon>Solanaceae</taxon>
        <taxon>Solanoideae</taxon>
        <taxon>Solaneae</taxon>
        <taxon>Solanum</taxon>
    </lineage>
</organism>
<comment type="caution">
    <text evidence="1">The sequence shown here is derived from an EMBL/GenBank/DDBJ whole genome shotgun (WGS) entry which is preliminary data.</text>
</comment>
<gene>
    <name evidence="1" type="ORF">RDI58_024276</name>
</gene>
<name>A0AAN8SX84_SOLBU</name>
<dbReference type="Proteomes" id="UP001371456">
    <property type="component" value="Unassembled WGS sequence"/>
</dbReference>
<evidence type="ECO:0000313" key="1">
    <source>
        <dbReference type="EMBL" id="KAK6777558.1"/>
    </source>
</evidence>
<accession>A0AAN8SX84</accession>
<evidence type="ECO:0000313" key="2">
    <source>
        <dbReference type="Proteomes" id="UP001371456"/>
    </source>
</evidence>
<reference evidence="1 2" key="1">
    <citation type="submission" date="2024-02" db="EMBL/GenBank/DDBJ databases">
        <title>de novo genome assembly of Solanum bulbocastanum strain 11H21.</title>
        <authorList>
            <person name="Hosaka A.J."/>
        </authorList>
    </citation>
    <scope>NUCLEOTIDE SEQUENCE [LARGE SCALE GENOMIC DNA]</scope>
    <source>
        <tissue evidence="1">Young leaves</tissue>
    </source>
</reference>
<proteinExistence type="predicted"/>
<dbReference type="AlphaFoldDB" id="A0AAN8SX84"/>
<keyword evidence="2" id="KW-1185">Reference proteome</keyword>
<protein>
    <submittedName>
        <fullName evidence="1">Uncharacterized protein</fullName>
    </submittedName>
</protein>
<sequence>MSTTIKQYFVLHDQCKILETMHLVPILRKASPSLSTKQCTSSQFSRKSLPVSSLPCVRYELNFLRD</sequence>